<dbReference type="OrthoDB" id="9786803at2"/>
<proteinExistence type="predicted"/>
<dbReference type="GO" id="GO:0006777">
    <property type="term" value="P:Mo-molybdopterin cofactor biosynthetic process"/>
    <property type="evidence" value="ECO:0007669"/>
    <property type="project" value="InterPro"/>
</dbReference>
<dbReference type="EMBL" id="FRAF01000011">
    <property type="protein sequence ID" value="SHK25894.1"/>
    <property type="molecule type" value="Genomic_DNA"/>
</dbReference>
<dbReference type="Proteomes" id="UP000184016">
    <property type="component" value="Unassembled WGS sequence"/>
</dbReference>
<protein>
    <submittedName>
        <fullName evidence="2">Molybdopterin-guanine dinucleotide biosynthesis protein MobB</fullName>
    </submittedName>
</protein>
<gene>
    <name evidence="2" type="ORF">SAMN05443507_11123</name>
</gene>
<dbReference type="GO" id="GO:0005525">
    <property type="term" value="F:GTP binding"/>
    <property type="evidence" value="ECO:0007669"/>
    <property type="project" value="InterPro"/>
</dbReference>
<dbReference type="InterPro" id="IPR027417">
    <property type="entry name" value="P-loop_NTPase"/>
</dbReference>
<reference evidence="3" key="1">
    <citation type="submission" date="2016-11" db="EMBL/GenBank/DDBJ databases">
        <authorList>
            <person name="Varghese N."/>
            <person name="Submissions S."/>
        </authorList>
    </citation>
    <scope>NUCLEOTIDE SEQUENCE [LARGE SCALE GENOMIC DNA]</scope>
    <source>
        <strain evidence="3">USBA-503</strain>
    </source>
</reference>
<dbReference type="STRING" id="1830138.SAMN05443507_11123"/>
<organism evidence="2 3">
    <name type="scientific">Alicyclobacillus tolerans</name>
    <dbReference type="NCBI Taxonomy" id="90970"/>
    <lineage>
        <taxon>Bacteria</taxon>
        <taxon>Bacillati</taxon>
        <taxon>Bacillota</taxon>
        <taxon>Bacilli</taxon>
        <taxon>Bacillales</taxon>
        <taxon>Alicyclobacillaceae</taxon>
        <taxon>Alicyclobacillus</taxon>
    </lineage>
</organism>
<dbReference type="Pfam" id="PF03205">
    <property type="entry name" value="MobB"/>
    <property type="match status" value="1"/>
</dbReference>
<sequence length="213" mass="23633">MPDEMRVAGIVGFSGYGKTTLICRLVQYLASQGQRVAVFKHDGHLEQSYSEEVWPDWQKPGSDTDVYARAGAASTVLFAAGHSLYYQRLAQHASSSPVSSVEQANYWLERLAMQCQRPQFVLVEGVKDAPWPKLAIAPDERRLLELLRIPMSNLRAVVLWNHSESQLDKECSFGDMNLISSQTIAGGAAFLGLPVLPADQPRQLLEALGWESM</sequence>
<dbReference type="InterPro" id="IPR052539">
    <property type="entry name" value="MGD_biosynthesis_adapter"/>
</dbReference>
<dbReference type="AlphaFoldDB" id="A0A1M6R0D2"/>
<dbReference type="Gene3D" id="3.40.50.300">
    <property type="entry name" value="P-loop containing nucleotide triphosphate hydrolases"/>
    <property type="match status" value="1"/>
</dbReference>
<evidence type="ECO:0000259" key="1">
    <source>
        <dbReference type="Pfam" id="PF03205"/>
    </source>
</evidence>
<dbReference type="InterPro" id="IPR004435">
    <property type="entry name" value="MobB_dom"/>
</dbReference>
<dbReference type="PANTHER" id="PTHR40072">
    <property type="entry name" value="MOLYBDOPTERIN-GUANINE DINUCLEOTIDE BIOSYNTHESIS ADAPTER PROTEIN-RELATED"/>
    <property type="match status" value="1"/>
</dbReference>
<feature type="domain" description="Molybdopterin-guanine dinucleotide biosynthesis protein B (MobB)" evidence="1">
    <location>
        <begin position="8"/>
        <end position="158"/>
    </location>
</feature>
<dbReference type="PANTHER" id="PTHR40072:SF1">
    <property type="entry name" value="MOLYBDOPTERIN-GUANINE DINUCLEOTIDE BIOSYNTHESIS ADAPTER PROTEIN"/>
    <property type="match status" value="1"/>
</dbReference>
<keyword evidence="3" id="KW-1185">Reference proteome</keyword>
<evidence type="ECO:0000313" key="2">
    <source>
        <dbReference type="EMBL" id="SHK25894.1"/>
    </source>
</evidence>
<dbReference type="SUPFAM" id="SSF52540">
    <property type="entry name" value="P-loop containing nucleoside triphosphate hydrolases"/>
    <property type="match status" value="1"/>
</dbReference>
<evidence type="ECO:0000313" key="3">
    <source>
        <dbReference type="Proteomes" id="UP000184016"/>
    </source>
</evidence>
<name>A0A1M6R0D2_9BACL</name>
<accession>A0A1M6R0D2</accession>
<dbReference type="RefSeq" id="WP_072873980.1">
    <property type="nucleotide sequence ID" value="NZ_FRAF01000011.1"/>
</dbReference>